<keyword evidence="5" id="KW-1185">Reference proteome</keyword>
<dbReference type="Pfam" id="PF08281">
    <property type="entry name" value="Sigma70_r4_2"/>
    <property type="match status" value="1"/>
</dbReference>
<feature type="domain" description="RNA polymerase sigma factor 70 region 4 type 2" evidence="2">
    <location>
        <begin position="119"/>
        <end position="165"/>
    </location>
</feature>
<dbReference type="InterPro" id="IPR013249">
    <property type="entry name" value="RNA_pol_sigma70_r4_t2"/>
</dbReference>
<dbReference type="RefSeq" id="WP_135635074.1">
    <property type="nucleotide sequence ID" value="NZ_RQFU01000015.1"/>
</dbReference>
<dbReference type="InterPro" id="IPR036388">
    <property type="entry name" value="WH-like_DNA-bd_sf"/>
</dbReference>
<dbReference type="Pfam" id="PF20239">
    <property type="entry name" value="DUF6596"/>
    <property type="match status" value="1"/>
</dbReference>
<evidence type="ECO:0000313" key="5">
    <source>
        <dbReference type="Proteomes" id="UP000298200"/>
    </source>
</evidence>
<dbReference type="PANTHER" id="PTHR47756:SF2">
    <property type="entry name" value="BLL6612 PROTEIN"/>
    <property type="match status" value="1"/>
</dbReference>
<dbReference type="Gene3D" id="1.10.1740.10">
    <property type="match status" value="1"/>
</dbReference>
<dbReference type="EMBL" id="RQFU01000015">
    <property type="protein sequence ID" value="TGL21056.1"/>
    <property type="molecule type" value="Genomic_DNA"/>
</dbReference>
<dbReference type="NCBIfam" id="TIGR02937">
    <property type="entry name" value="sigma70-ECF"/>
    <property type="match status" value="1"/>
</dbReference>
<evidence type="ECO:0000313" key="4">
    <source>
        <dbReference type="EMBL" id="TGL21056.1"/>
    </source>
</evidence>
<sequence length="409" mass="47504">MQEKHFNQLFKEESGKMASVLCKIFGLEHLDAIEDAIQESFISAFQTWKLRGLPDNPSAWLYRVAKNKILNQIQSKKNRQRILDDNRSVLPTVYILEAKWEEELKFLEDNTLQMLFAICHPKLSEDFQSALALKILCGFTQNEIANAFLTSVETIQKRIYRAKQQIHNLKIQIQFPNEEEIENRIESVVKVLYLLFSQGYYSNSGDHLLRTDLIRESLRLSLLLSENEKCAKATVFALIALISFHSSRLESRKDSHGTILSWNKQNPLDWNQELISKGKEYLTKSLAGSQGLKFDYQVEALIALIHTEPDFPNKWNELYTLYSQLFHATKNPMVNWNRIYTLFRASGAEVALAELDQFKDAPKNQFSELLRSKIWEGIDSKKSEEYFQSALLLCGFEAERNTFRQNRDS</sequence>
<dbReference type="PANTHER" id="PTHR47756">
    <property type="entry name" value="BLL6612 PROTEIN-RELATED"/>
    <property type="match status" value="1"/>
</dbReference>
<dbReference type="Proteomes" id="UP000298200">
    <property type="component" value="Unassembled WGS sequence"/>
</dbReference>
<comment type="caution">
    <text evidence="4">The sequence shown here is derived from an EMBL/GenBank/DDBJ whole genome shotgun (WGS) entry which is preliminary data.</text>
</comment>
<feature type="domain" description="DUF6596" evidence="3">
    <location>
        <begin position="184"/>
        <end position="285"/>
    </location>
</feature>
<feature type="domain" description="RNA polymerase sigma-70 region 2" evidence="1">
    <location>
        <begin position="18"/>
        <end position="77"/>
    </location>
</feature>
<dbReference type="InterPro" id="IPR013324">
    <property type="entry name" value="RNA_pol_sigma_r3/r4-like"/>
</dbReference>
<dbReference type="InterPro" id="IPR013325">
    <property type="entry name" value="RNA_pol_sigma_r2"/>
</dbReference>
<organism evidence="4 5">
    <name type="scientific">Leptospira yanagawae</name>
    <dbReference type="NCBI Taxonomy" id="293069"/>
    <lineage>
        <taxon>Bacteria</taxon>
        <taxon>Pseudomonadati</taxon>
        <taxon>Spirochaetota</taxon>
        <taxon>Spirochaetia</taxon>
        <taxon>Leptospirales</taxon>
        <taxon>Leptospiraceae</taxon>
        <taxon>Leptospira</taxon>
    </lineage>
</organism>
<dbReference type="Gene3D" id="1.10.10.10">
    <property type="entry name" value="Winged helix-like DNA-binding domain superfamily/Winged helix DNA-binding domain"/>
    <property type="match status" value="1"/>
</dbReference>
<dbReference type="InterPro" id="IPR007627">
    <property type="entry name" value="RNA_pol_sigma70_r2"/>
</dbReference>
<protein>
    <submittedName>
        <fullName evidence="4">Sigma-70 family RNA polymerase sigma factor</fullName>
    </submittedName>
</protein>
<proteinExistence type="predicted"/>
<evidence type="ECO:0000259" key="1">
    <source>
        <dbReference type="Pfam" id="PF04542"/>
    </source>
</evidence>
<evidence type="ECO:0000259" key="3">
    <source>
        <dbReference type="Pfam" id="PF20239"/>
    </source>
</evidence>
<dbReference type="Pfam" id="PF04542">
    <property type="entry name" value="Sigma70_r2"/>
    <property type="match status" value="1"/>
</dbReference>
<dbReference type="SUPFAM" id="SSF88659">
    <property type="entry name" value="Sigma3 and sigma4 domains of RNA polymerase sigma factors"/>
    <property type="match status" value="1"/>
</dbReference>
<evidence type="ECO:0000259" key="2">
    <source>
        <dbReference type="Pfam" id="PF08281"/>
    </source>
</evidence>
<name>A0ABY2M4J6_9LEPT</name>
<dbReference type="InterPro" id="IPR014284">
    <property type="entry name" value="RNA_pol_sigma-70_dom"/>
</dbReference>
<dbReference type="InterPro" id="IPR046531">
    <property type="entry name" value="DUF6596"/>
</dbReference>
<gene>
    <name evidence="4" type="ORF">EHQ46_08890</name>
</gene>
<accession>A0ABY2M4J6</accession>
<dbReference type="SUPFAM" id="SSF88946">
    <property type="entry name" value="Sigma2 domain of RNA polymerase sigma factors"/>
    <property type="match status" value="1"/>
</dbReference>
<reference evidence="5" key="1">
    <citation type="journal article" date="2019" name="PLoS Negl. Trop. Dis.">
        <title>Revisiting the worldwide diversity of Leptospira species in the environment.</title>
        <authorList>
            <person name="Vincent A.T."/>
            <person name="Schiettekatte O."/>
            <person name="Bourhy P."/>
            <person name="Veyrier F.J."/>
            <person name="Picardeau M."/>
        </authorList>
    </citation>
    <scope>NUCLEOTIDE SEQUENCE [LARGE SCALE GENOMIC DNA]</scope>
    <source>
        <strain evidence="5">201800272</strain>
    </source>
</reference>